<comment type="caution">
    <text evidence="2">The sequence shown here is derived from an EMBL/GenBank/DDBJ whole genome shotgun (WGS) entry which is preliminary data.</text>
</comment>
<evidence type="ECO:0000256" key="1">
    <source>
        <dbReference type="SAM" id="MobiDB-lite"/>
    </source>
</evidence>
<dbReference type="EMBL" id="JAWDGP010004484">
    <property type="protein sequence ID" value="KAK3763952.1"/>
    <property type="molecule type" value="Genomic_DNA"/>
</dbReference>
<protein>
    <submittedName>
        <fullName evidence="2">Uncharacterized protein</fullName>
    </submittedName>
</protein>
<dbReference type="AlphaFoldDB" id="A0AAE1DB38"/>
<evidence type="ECO:0000313" key="2">
    <source>
        <dbReference type="EMBL" id="KAK3763952.1"/>
    </source>
</evidence>
<organism evidence="2 3">
    <name type="scientific">Elysia crispata</name>
    <name type="common">lettuce slug</name>
    <dbReference type="NCBI Taxonomy" id="231223"/>
    <lineage>
        <taxon>Eukaryota</taxon>
        <taxon>Metazoa</taxon>
        <taxon>Spiralia</taxon>
        <taxon>Lophotrochozoa</taxon>
        <taxon>Mollusca</taxon>
        <taxon>Gastropoda</taxon>
        <taxon>Heterobranchia</taxon>
        <taxon>Euthyneura</taxon>
        <taxon>Panpulmonata</taxon>
        <taxon>Sacoglossa</taxon>
        <taxon>Placobranchoidea</taxon>
        <taxon>Plakobranchidae</taxon>
        <taxon>Elysia</taxon>
    </lineage>
</organism>
<accession>A0AAE1DB38</accession>
<reference evidence="2" key="1">
    <citation type="journal article" date="2023" name="G3 (Bethesda)">
        <title>A reference genome for the long-term kleptoplast-retaining sea slug Elysia crispata morphotype clarki.</title>
        <authorList>
            <person name="Eastman K.E."/>
            <person name="Pendleton A.L."/>
            <person name="Shaikh M.A."/>
            <person name="Suttiyut T."/>
            <person name="Ogas R."/>
            <person name="Tomko P."/>
            <person name="Gavelis G."/>
            <person name="Widhalm J.R."/>
            <person name="Wisecaver J.H."/>
        </authorList>
    </citation>
    <scope>NUCLEOTIDE SEQUENCE</scope>
    <source>
        <strain evidence="2">ECLA1</strain>
    </source>
</reference>
<gene>
    <name evidence="2" type="ORF">RRG08_050597</name>
</gene>
<feature type="region of interest" description="Disordered" evidence="1">
    <location>
        <begin position="116"/>
        <end position="136"/>
    </location>
</feature>
<dbReference type="Proteomes" id="UP001283361">
    <property type="component" value="Unassembled WGS sequence"/>
</dbReference>
<evidence type="ECO:0000313" key="3">
    <source>
        <dbReference type="Proteomes" id="UP001283361"/>
    </source>
</evidence>
<proteinExistence type="predicted"/>
<keyword evidence="3" id="KW-1185">Reference proteome</keyword>
<name>A0AAE1DB38_9GAST</name>
<sequence length="175" mass="19851">MGEKGQRKPIVDRGSRKISPSVHYGLCRNRIPYPHPETSKGCDRRKFGAVALQLLSLSNRQQQQTIIATSILTSGALSPQSCSHSELFPFEYRFCSSLQLGDSRLCLRTFRVKRPANKSEPPKTHPYRPSLSRIENEEQVQWSRTGRKHSMDAATYQISCDDKQLLTNSDNTIES</sequence>